<dbReference type="GO" id="GO:0006542">
    <property type="term" value="P:glutamine biosynthetic process"/>
    <property type="evidence" value="ECO:0007669"/>
    <property type="project" value="InterPro"/>
</dbReference>
<evidence type="ECO:0000256" key="4">
    <source>
        <dbReference type="ARBA" id="ARBA00022490"/>
    </source>
</evidence>
<dbReference type="InterPro" id="IPR008146">
    <property type="entry name" value="Gln_synth_cat_dom"/>
</dbReference>
<dbReference type="SUPFAM" id="SSF55931">
    <property type="entry name" value="Glutamine synthetase/guanido kinase"/>
    <property type="match status" value="1"/>
</dbReference>
<dbReference type="InterPro" id="IPR014746">
    <property type="entry name" value="Gln_synth/guanido_kin_cat_dom"/>
</dbReference>
<evidence type="ECO:0000259" key="11">
    <source>
        <dbReference type="PROSITE" id="PS51987"/>
    </source>
</evidence>
<dbReference type="SUPFAM" id="SSF54368">
    <property type="entry name" value="Glutamine synthetase, N-terminal domain"/>
    <property type="match status" value="1"/>
</dbReference>
<protein>
    <recommendedName>
        <fullName evidence="3">glutamine synthetase</fullName>
        <ecNumber evidence="3">6.3.1.2</ecNumber>
    </recommendedName>
</protein>
<dbReference type="Gene3D" id="3.10.20.70">
    <property type="entry name" value="Glutamine synthetase, N-terminal domain"/>
    <property type="match status" value="1"/>
</dbReference>
<dbReference type="InterPro" id="IPR036651">
    <property type="entry name" value="Gln_synt_N_sf"/>
</dbReference>
<evidence type="ECO:0000313" key="12">
    <source>
        <dbReference type="Proteomes" id="UP000887566"/>
    </source>
</evidence>
<comment type="similarity">
    <text evidence="2 9">Belongs to the glutamine synthetase family.</text>
</comment>
<evidence type="ECO:0000256" key="8">
    <source>
        <dbReference type="ARBA" id="ARBA00049436"/>
    </source>
</evidence>
<evidence type="ECO:0000313" key="13">
    <source>
        <dbReference type="WBParaSite" id="PSAMB.scaffold2396size23447.g17581.t1"/>
    </source>
</evidence>
<keyword evidence="7" id="KW-0067">ATP-binding</keyword>
<reference evidence="13" key="1">
    <citation type="submission" date="2022-11" db="UniProtKB">
        <authorList>
            <consortium name="WormBaseParasite"/>
        </authorList>
    </citation>
    <scope>IDENTIFICATION</scope>
</reference>
<accession>A0A914VTU6</accession>
<dbReference type="InterPro" id="IPR027302">
    <property type="entry name" value="Gln_synth_N_conserv_site"/>
</dbReference>
<sequence length="268" mass="29809">MRRACVSLTHVAKNFLQHNQQQVRGVKSLQTFGSTDKRITDRFFALPGATDHTFHTYIWIDGTGEGLRAKTRVAQKKYGSVNEIPPWAYDGSSTFQAAGENSDMLLKPVAWCRDPFFLGDSKLVMCETFDGAGKPSRTNLRSQCIEAVEKTKHFEPWFAFEQEYTLVGYDGRPLGFPVIGFPEPQGPYYCSVGGGCVAGRDISDTHMLACLYAGLPIEGTNAEVLLGQWEYQVGPSGGIEICDQLWLSRYILERISEEFGVSVSLDPK</sequence>
<comment type="subcellular location">
    <subcellularLocation>
        <location evidence="1">Cytoplasm</location>
    </subcellularLocation>
</comment>
<comment type="catalytic activity">
    <reaction evidence="8">
        <text>L-glutamate + NH4(+) + ATP = L-glutamine + ADP + phosphate + H(+)</text>
        <dbReference type="Rhea" id="RHEA:16169"/>
        <dbReference type="ChEBI" id="CHEBI:15378"/>
        <dbReference type="ChEBI" id="CHEBI:28938"/>
        <dbReference type="ChEBI" id="CHEBI:29985"/>
        <dbReference type="ChEBI" id="CHEBI:30616"/>
        <dbReference type="ChEBI" id="CHEBI:43474"/>
        <dbReference type="ChEBI" id="CHEBI:58359"/>
        <dbReference type="ChEBI" id="CHEBI:456216"/>
        <dbReference type="EC" id="6.3.1.2"/>
    </reaction>
</comment>
<dbReference type="PANTHER" id="PTHR20852:SF57">
    <property type="entry name" value="GLUTAMINE SYNTHETASE 2 CYTOPLASMIC"/>
    <property type="match status" value="1"/>
</dbReference>
<dbReference type="InterPro" id="IPR008147">
    <property type="entry name" value="Gln_synt_N"/>
</dbReference>
<dbReference type="WBParaSite" id="PSAMB.scaffold2396size23447.g17581.t1">
    <property type="protein sequence ID" value="PSAMB.scaffold2396size23447.g17581.t1"/>
    <property type="gene ID" value="PSAMB.scaffold2396size23447.g17581"/>
</dbReference>
<evidence type="ECO:0000256" key="1">
    <source>
        <dbReference type="ARBA" id="ARBA00004496"/>
    </source>
</evidence>
<keyword evidence="6" id="KW-0547">Nucleotide-binding</keyword>
<keyword evidence="4" id="KW-0963">Cytoplasm</keyword>
<dbReference type="PROSITE" id="PS51986">
    <property type="entry name" value="GS_BETA_GRASP"/>
    <property type="match status" value="1"/>
</dbReference>
<dbReference type="SMART" id="SM01230">
    <property type="entry name" value="Gln-synt_C"/>
    <property type="match status" value="1"/>
</dbReference>
<name>A0A914VTU6_9BILA</name>
<dbReference type="InterPro" id="IPR050292">
    <property type="entry name" value="Glutamine_Synthetase"/>
</dbReference>
<evidence type="ECO:0000256" key="5">
    <source>
        <dbReference type="ARBA" id="ARBA00022598"/>
    </source>
</evidence>
<dbReference type="GO" id="GO:0004356">
    <property type="term" value="F:glutamine synthetase activity"/>
    <property type="evidence" value="ECO:0007669"/>
    <property type="project" value="UniProtKB-EC"/>
</dbReference>
<dbReference type="FunFam" id="3.30.590.10:FF:000011">
    <property type="entry name" value="Glutamine synthetase"/>
    <property type="match status" value="1"/>
</dbReference>
<evidence type="ECO:0000256" key="7">
    <source>
        <dbReference type="ARBA" id="ARBA00022840"/>
    </source>
</evidence>
<dbReference type="PROSITE" id="PS51987">
    <property type="entry name" value="GS_CATALYTIC"/>
    <property type="match status" value="1"/>
</dbReference>
<dbReference type="PROSITE" id="PS00180">
    <property type="entry name" value="GLNA_1"/>
    <property type="match status" value="1"/>
</dbReference>
<dbReference type="EC" id="6.3.1.2" evidence="3"/>
<feature type="domain" description="GS catalytic" evidence="11">
    <location>
        <begin position="136"/>
        <end position="268"/>
    </location>
</feature>
<evidence type="ECO:0000259" key="10">
    <source>
        <dbReference type="PROSITE" id="PS51986"/>
    </source>
</evidence>
<evidence type="ECO:0000256" key="6">
    <source>
        <dbReference type="ARBA" id="ARBA00022741"/>
    </source>
</evidence>
<evidence type="ECO:0000256" key="3">
    <source>
        <dbReference type="ARBA" id="ARBA00012937"/>
    </source>
</evidence>
<dbReference type="Gene3D" id="3.30.590.10">
    <property type="entry name" value="Glutamine synthetase/guanido kinase, catalytic domain"/>
    <property type="match status" value="1"/>
</dbReference>
<dbReference type="AlphaFoldDB" id="A0A914VTU6"/>
<proteinExistence type="inferred from homology"/>
<organism evidence="12 13">
    <name type="scientific">Plectus sambesii</name>
    <dbReference type="NCBI Taxonomy" id="2011161"/>
    <lineage>
        <taxon>Eukaryota</taxon>
        <taxon>Metazoa</taxon>
        <taxon>Ecdysozoa</taxon>
        <taxon>Nematoda</taxon>
        <taxon>Chromadorea</taxon>
        <taxon>Plectida</taxon>
        <taxon>Plectina</taxon>
        <taxon>Plectoidea</taxon>
        <taxon>Plectidae</taxon>
        <taxon>Plectus</taxon>
    </lineage>
</organism>
<keyword evidence="12" id="KW-1185">Reference proteome</keyword>
<dbReference type="GO" id="GO:0005524">
    <property type="term" value="F:ATP binding"/>
    <property type="evidence" value="ECO:0007669"/>
    <property type="project" value="UniProtKB-KW"/>
</dbReference>
<dbReference type="PANTHER" id="PTHR20852">
    <property type="entry name" value="GLUTAMINE SYNTHETASE"/>
    <property type="match status" value="1"/>
</dbReference>
<dbReference type="Proteomes" id="UP000887566">
    <property type="component" value="Unplaced"/>
</dbReference>
<dbReference type="GO" id="GO:0005737">
    <property type="term" value="C:cytoplasm"/>
    <property type="evidence" value="ECO:0007669"/>
    <property type="project" value="UniProtKB-SubCell"/>
</dbReference>
<keyword evidence="5" id="KW-0436">Ligase</keyword>
<feature type="domain" description="GS beta-grasp" evidence="10">
    <location>
        <begin position="52"/>
        <end position="133"/>
    </location>
</feature>
<evidence type="ECO:0000256" key="2">
    <source>
        <dbReference type="ARBA" id="ARBA00009897"/>
    </source>
</evidence>
<evidence type="ECO:0000256" key="9">
    <source>
        <dbReference type="PROSITE-ProRule" id="PRU01330"/>
    </source>
</evidence>